<proteinExistence type="predicted"/>
<dbReference type="Gene3D" id="3.90.10.10">
    <property type="entry name" value="Cytochrome C3"/>
    <property type="match status" value="2"/>
</dbReference>
<evidence type="ECO:0000256" key="5">
    <source>
        <dbReference type="ARBA" id="ARBA00022723"/>
    </source>
</evidence>
<evidence type="ECO:0000256" key="7">
    <source>
        <dbReference type="ARBA" id="ARBA00023004"/>
    </source>
</evidence>
<keyword evidence="5" id="KW-0479">Metal-binding</keyword>
<dbReference type="AlphaFoldDB" id="W0RNX2"/>
<organism evidence="10 11">
    <name type="scientific">Gemmatirosa kalamazoonensis</name>
    <dbReference type="NCBI Taxonomy" id="861299"/>
    <lineage>
        <taxon>Bacteria</taxon>
        <taxon>Pseudomonadati</taxon>
        <taxon>Gemmatimonadota</taxon>
        <taxon>Gemmatimonadia</taxon>
        <taxon>Gemmatimonadales</taxon>
        <taxon>Gemmatimonadaceae</taxon>
        <taxon>Gemmatirosa</taxon>
    </lineage>
</organism>
<evidence type="ECO:0000313" key="11">
    <source>
        <dbReference type="Proteomes" id="UP000019151"/>
    </source>
</evidence>
<evidence type="ECO:0000256" key="1">
    <source>
        <dbReference type="ARBA" id="ARBA00001926"/>
    </source>
</evidence>
<keyword evidence="11" id="KW-1185">Reference proteome</keyword>
<dbReference type="OrthoDB" id="9814800at2"/>
<evidence type="ECO:0000256" key="2">
    <source>
        <dbReference type="ARBA" id="ARBA00004196"/>
    </source>
</evidence>
<dbReference type="STRING" id="861299.J421_3631"/>
<dbReference type="InterPro" id="IPR036280">
    <property type="entry name" value="Multihaem_cyt_sf"/>
</dbReference>
<accession>W0RNX2</accession>
<keyword evidence="3" id="KW-0813">Transport</keyword>
<dbReference type="HOGENOM" id="CLU_077373_0_0_0"/>
<keyword evidence="6" id="KW-0249">Electron transport</keyword>
<sequence>MTKRRKWTVIPGFLALAAAATVLSAYSGASSSQGREPEQPIAFPHPTHVKTLGMNCLYCHYSANKSPDPGMPAVGTCVGCHSVIGPDRPASDLGPKRRSAEIEKLWKYADIKGVMMPAGAAARPIPWVRIHKVPDYVQFPHMRHVTAGVTCQSCHGQIQNMARVYQANSLNMGWCVNCHVNGYSPAEGARLAQAPDSVIRAAASQPLKKARYDCAVCHY</sequence>
<dbReference type="KEGG" id="gba:J421_3631"/>
<evidence type="ECO:0000256" key="6">
    <source>
        <dbReference type="ARBA" id="ARBA00022982"/>
    </source>
</evidence>
<feature type="domain" description="Tetrahaem cytochrome" evidence="9">
    <location>
        <begin position="144"/>
        <end position="218"/>
    </location>
</feature>
<evidence type="ECO:0000256" key="8">
    <source>
        <dbReference type="SAM" id="SignalP"/>
    </source>
</evidence>
<dbReference type="Proteomes" id="UP000019151">
    <property type="component" value="Chromosome"/>
</dbReference>
<reference evidence="10 11" key="1">
    <citation type="journal article" date="2014" name="Genome Announc.">
        <title>Genome Sequence and Methylome of Soil Bacterium Gemmatirosa kalamazoonensis KBS708T, a Member of the Rarely Cultivated Gemmatimonadetes Phylum.</title>
        <authorList>
            <person name="Debruyn J.M."/>
            <person name="Radosevich M."/>
            <person name="Wommack K.E."/>
            <person name="Polson S.W."/>
            <person name="Hauser L.J."/>
            <person name="Fawaz M.N."/>
            <person name="Korlach J."/>
            <person name="Tsai Y.C."/>
        </authorList>
    </citation>
    <scope>NUCLEOTIDE SEQUENCE [LARGE SCALE GENOMIC DNA]</scope>
    <source>
        <strain evidence="10 11">KBS708</strain>
    </source>
</reference>
<evidence type="ECO:0000259" key="9">
    <source>
        <dbReference type="Pfam" id="PF14537"/>
    </source>
</evidence>
<dbReference type="PANTHER" id="PTHR39425">
    <property type="entry name" value="LIPOPROTEIN CYTOCHROME C"/>
    <property type="match status" value="1"/>
</dbReference>
<evidence type="ECO:0000256" key="4">
    <source>
        <dbReference type="ARBA" id="ARBA00022617"/>
    </source>
</evidence>
<dbReference type="Pfam" id="PF14537">
    <property type="entry name" value="Cytochrom_c3_2"/>
    <property type="match status" value="1"/>
</dbReference>
<dbReference type="InterPro" id="IPR012286">
    <property type="entry name" value="Tetrahaem_cytochrome"/>
</dbReference>
<keyword evidence="7" id="KW-0408">Iron</keyword>
<gene>
    <name evidence="10" type="ORF">J421_3631</name>
</gene>
<dbReference type="CDD" id="cd08168">
    <property type="entry name" value="Cytochrom_C3"/>
    <property type="match status" value="1"/>
</dbReference>
<keyword evidence="8" id="KW-0732">Signal</keyword>
<dbReference type="PANTHER" id="PTHR39425:SF1">
    <property type="entry name" value="CYTOCHROME C7-LIKE DOMAIN-CONTAINING PROTEIN"/>
    <property type="match status" value="1"/>
</dbReference>
<feature type="chain" id="PRO_5004794662" evidence="8">
    <location>
        <begin position="26"/>
        <end position="219"/>
    </location>
</feature>
<name>W0RNX2_9BACT</name>
<comment type="cofactor">
    <cofactor evidence="1">
        <name>heme c</name>
        <dbReference type="ChEBI" id="CHEBI:61717"/>
    </cofactor>
</comment>
<dbReference type="RefSeq" id="WP_025412625.1">
    <property type="nucleotide sequence ID" value="NZ_CP007128.1"/>
</dbReference>
<comment type="subcellular location">
    <subcellularLocation>
        <location evidence="2">Cell envelope</location>
    </subcellularLocation>
</comment>
<dbReference type="InParanoid" id="W0RNX2"/>
<dbReference type="eggNOG" id="COG2010">
    <property type="taxonomic scope" value="Bacteria"/>
</dbReference>
<protein>
    <submittedName>
        <fullName evidence="10">Cytochrome c3</fullName>
    </submittedName>
</protein>
<keyword evidence="4" id="KW-0349">Heme</keyword>
<feature type="signal peptide" evidence="8">
    <location>
        <begin position="1"/>
        <end position="25"/>
    </location>
</feature>
<evidence type="ECO:0000313" key="10">
    <source>
        <dbReference type="EMBL" id="AHG91168.1"/>
    </source>
</evidence>
<dbReference type="SUPFAM" id="SSF48695">
    <property type="entry name" value="Multiheme cytochromes"/>
    <property type="match status" value="1"/>
</dbReference>
<dbReference type="EMBL" id="CP007128">
    <property type="protein sequence ID" value="AHG91168.1"/>
    <property type="molecule type" value="Genomic_DNA"/>
</dbReference>
<evidence type="ECO:0000256" key="3">
    <source>
        <dbReference type="ARBA" id="ARBA00022448"/>
    </source>
</evidence>